<evidence type="ECO:0000313" key="2">
    <source>
        <dbReference type="EMBL" id="GMR34264.1"/>
    </source>
</evidence>
<organism evidence="2 3">
    <name type="scientific">Pristionchus mayeri</name>
    <dbReference type="NCBI Taxonomy" id="1317129"/>
    <lineage>
        <taxon>Eukaryota</taxon>
        <taxon>Metazoa</taxon>
        <taxon>Ecdysozoa</taxon>
        <taxon>Nematoda</taxon>
        <taxon>Chromadorea</taxon>
        <taxon>Rhabditida</taxon>
        <taxon>Rhabditina</taxon>
        <taxon>Diplogasteromorpha</taxon>
        <taxon>Diplogasteroidea</taxon>
        <taxon>Neodiplogasteridae</taxon>
        <taxon>Pristionchus</taxon>
    </lineage>
</organism>
<sequence>SQHEPIWQPQSQTTATRNYEKKNYGSQHEPISQPQSQTTATRNYESPSADRQGALRERGQKQSKIFENEFELQFPIFHKGDRDVTGDKARITINRSHRLITDEDLQNQDYVTFCRYNPLHVLNYTEIDKHERVCIDKKIINQLKDI</sequence>
<gene>
    <name evidence="2" type="ORF">PMAYCL1PPCAC_04459</name>
</gene>
<comment type="caution">
    <text evidence="2">The sequence shown here is derived from an EMBL/GenBank/DDBJ whole genome shotgun (WGS) entry which is preliminary data.</text>
</comment>
<feature type="region of interest" description="Disordered" evidence="1">
    <location>
        <begin position="1"/>
        <end position="60"/>
    </location>
</feature>
<feature type="non-terminal residue" evidence="2">
    <location>
        <position position="1"/>
    </location>
</feature>
<accession>A0AAN5C9V7</accession>
<dbReference type="Proteomes" id="UP001328107">
    <property type="component" value="Unassembled WGS sequence"/>
</dbReference>
<name>A0AAN5C9V7_9BILA</name>
<reference evidence="3" key="1">
    <citation type="submission" date="2022-10" db="EMBL/GenBank/DDBJ databases">
        <title>Genome assembly of Pristionchus species.</title>
        <authorList>
            <person name="Yoshida K."/>
            <person name="Sommer R.J."/>
        </authorList>
    </citation>
    <scope>NUCLEOTIDE SEQUENCE [LARGE SCALE GENOMIC DNA]</scope>
    <source>
        <strain evidence="3">RS5460</strain>
    </source>
</reference>
<protein>
    <submittedName>
        <fullName evidence="2">Uncharacterized protein</fullName>
    </submittedName>
</protein>
<dbReference type="EMBL" id="BTRK01000002">
    <property type="protein sequence ID" value="GMR34264.1"/>
    <property type="molecule type" value="Genomic_DNA"/>
</dbReference>
<feature type="compositionally biased region" description="Polar residues" evidence="1">
    <location>
        <begin position="24"/>
        <end position="46"/>
    </location>
</feature>
<feature type="compositionally biased region" description="Polar residues" evidence="1">
    <location>
        <begin position="8"/>
        <end position="17"/>
    </location>
</feature>
<keyword evidence="3" id="KW-1185">Reference proteome</keyword>
<proteinExistence type="predicted"/>
<evidence type="ECO:0000256" key="1">
    <source>
        <dbReference type="SAM" id="MobiDB-lite"/>
    </source>
</evidence>
<evidence type="ECO:0000313" key="3">
    <source>
        <dbReference type="Proteomes" id="UP001328107"/>
    </source>
</evidence>
<dbReference type="AlphaFoldDB" id="A0AAN5C9V7"/>